<dbReference type="AlphaFoldDB" id="A0A1I1ZC75"/>
<evidence type="ECO:0000259" key="8">
    <source>
        <dbReference type="PROSITE" id="PS51736"/>
    </source>
</evidence>
<keyword evidence="5" id="KW-0233">DNA recombination</keyword>
<dbReference type="Proteomes" id="UP000199119">
    <property type="component" value="Unassembled WGS sequence"/>
</dbReference>
<dbReference type="Gene3D" id="3.40.50.1390">
    <property type="entry name" value="Resolvase, N-terminal catalytic domain"/>
    <property type="match status" value="1"/>
</dbReference>
<dbReference type="GO" id="GO:0015074">
    <property type="term" value="P:DNA integration"/>
    <property type="evidence" value="ECO:0007669"/>
    <property type="project" value="UniProtKB-KW"/>
</dbReference>
<dbReference type="PANTHER" id="PTHR30461:SF2">
    <property type="entry name" value="SERINE RECOMBINASE PINE-RELATED"/>
    <property type="match status" value="1"/>
</dbReference>
<keyword evidence="2" id="KW-0229">DNA integration</keyword>
<dbReference type="CDD" id="cd03768">
    <property type="entry name" value="SR_ResInv"/>
    <property type="match status" value="1"/>
</dbReference>
<organism evidence="9 10">
    <name type="scientific">Paracidovorax wautersii</name>
    <dbReference type="NCBI Taxonomy" id="1177982"/>
    <lineage>
        <taxon>Bacteria</taxon>
        <taxon>Pseudomonadati</taxon>
        <taxon>Pseudomonadota</taxon>
        <taxon>Betaproteobacteria</taxon>
        <taxon>Burkholderiales</taxon>
        <taxon>Comamonadaceae</taxon>
        <taxon>Paracidovorax</taxon>
    </lineage>
</organism>
<dbReference type="InterPro" id="IPR050639">
    <property type="entry name" value="SSR_resolvase"/>
</dbReference>
<name>A0A1I1ZC75_9BURK</name>
<evidence type="ECO:0000256" key="5">
    <source>
        <dbReference type="ARBA" id="ARBA00023172"/>
    </source>
</evidence>
<feature type="domain" description="Resolvase/invertase-type recombinase catalytic" evidence="8">
    <location>
        <begin position="1"/>
        <end position="135"/>
    </location>
</feature>
<dbReference type="Gene3D" id="1.10.10.60">
    <property type="entry name" value="Homeodomain-like"/>
    <property type="match status" value="1"/>
</dbReference>
<sequence length="201" mass="22544">MLIGYARVSTEDQSLNLQIQALEAIGCQHIYTDHGVSGQRTSRPGLDRALRQLKPGGKLVVWRLDRLGRSLTHLVKLMEQLGHREVSFQSLTEAIDTHSSGGRLLFHMMAALAEFERSLISERTRAGMHAARSQGTRLGRPPSLTPQQCQRACTLRRVHGWTTLQVAHEFGVHPRTLLRHVAEFCGNARHGMCIHCMQEPT</sequence>
<evidence type="ECO:0000313" key="10">
    <source>
        <dbReference type="Proteomes" id="UP000199119"/>
    </source>
</evidence>
<dbReference type="STRING" id="1177982.SAMN04489711_10145"/>
<dbReference type="PROSITE" id="PS51736">
    <property type="entry name" value="RECOMBINASES_3"/>
    <property type="match status" value="1"/>
</dbReference>
<evidence type="ECO:0000313" key="9">
    <source>
        <dbReference type="EMBL" id="SFE29182.1"/>
    </source>
</evidence>
<feature type="active site" description="O-(5'-phospho-DNA)-serine intermediate" evidence="6 7">
    <location>
        <position position="9"/>
    </location>
</feature>
<dbReference type="SUPFAM" id="SSF53041">
    <property type="entry name" value="Resolvase-like"/>
    <property type="match status" value="1"/>
</dbReference>
<proteinExistence type="inferred from homology"/>
<dbReference type="RefSeq" id="WP_092936429.1">
    <property type="nucleotide sequence ID" value="NZ_FONX01000001.1"/>
</dbReference>
<evidence type="ECO:0000256" key="4">
    <source>
        <dbReference type="ARBA" id="ARBA00023125"/>
    </source>
</evidence>
<dbReference type="InterPro" id="IPR006118">
    <property type="entry name" value="Recombinase_CS"/>
</dbReference>
<evidence type="ECO:0000256" key="2">
    <source>
        <dbReference type="ARBA" id="ARBA00022908"/>
    </source>
</evidence>
<evidence type="ECO:0000256" key="1">
    <source>
        <dbReference type="ARBA" id="ARBA00009913"/>
    </source>
</evidence>
<dbReference type="Pfam" id="PF00239">
    <property type="entry name" value="Resolvase"/>
    <property type="match status" value="1"/>
</dbReference>
<dbReference type="PANTHER" id="PTHR30461">
    <property type="entry name" value="DNA-INVERTASE FROM LAMBDOID PROPHAGE"/>
    <property type="match status" value="1"/>
</dbReference>
<comment type="similarity">
    <text evidence="1">Belongs to the site-specific recombinase resolvase family.</text>
</comment>
<dbReference type="PROSITE" id="PS00397">
    <property type="entry name" value="RECOMBINASES_1"/>
    <property type="match status" value="1"/>
</dbReference>
<keyword evidence="10" id="KW-1185">Reference proteome</keyword>
<dbReference type="InterPro" id="IPR036162">
    <property type="entry name" value="Resolvase-like_N_sf"/>
</dbReference>
<gene>
    <name evidence="9" type="ORF">SAMN04489711_10145</name>
</gene>
<keyword evidence="3" id="KW-0230">DNA invertase</keyword>
<evidence type="ECO:0000256" key="6">
    <source>
        <dbReference type="PIRSR" id="PIRSR606118-50"/>
    </source>
</evidence>
<dbReference type="InterPro" id="IPR006119">
    <property type="entry name" value="Resolv_N"/>
</dbReference>
<dbReference type="EMBL" id="FONX01000001">
    <property type="protein sequence ID" value="SFE29182.1"/>
    <property type="molecule type" value="Genomic_DNA"/>
</dbReference>
<keyword evidence="4" id="KW-0238">DNA-binding</keyword>
<evidence type="ECO:0000256" key="3">
    <source>
        <dbReference type="ARBA" id="ARBA00023100"/>
    </source>
</evidence>
<dbReference type="GO" id="GO:0003677">
    <property type="term" value="F:DNA binding"/>
    <property type="evidence" value="ECO:0007669"/>
    <property type="project" value="UniProtKB-KW"/>
</dbReference>
<dbReference type="SMART" id="SM00857">
    <property type="entry name" value="Resolvase"/>
    <property type="match status" value="1"/>
</dbReference>
<evidence type="ECO:0000256" key="7">
    <source>
        <dbReference type="PROSITE-ProRule" id="PRU10137"/>
    </source>
</evidence>
<accession>A0A1I1ZC75</accession>
<protein>
    <submittedName>
        <fullName evidence="9">Site-specific DNA recombinase</fullName>
    </submittedName>
</protein>
<dbReference type="GO" id="GO:0000150">
    <property type="term" value="F:DNA strand exchange activity"/>
    <property type="evidence" value="ECO:0007669"/>
    <property type="project" value="UniProtKB-KW"/>
</dbReference>
<reference evidence="10" key="1">
    <citation type="submission" date="2016-10" db="EMBL/GenBank/DDBJ databases">
        <authorList>
            <person name="Varghese N."/>
            <person name="Submissions S."/>
        </authorList>
    </citation>
    <scope>NUCLEOTIDE SEQUENCE [LARGE SCALE GENOMIC DNA]</scope>
    <source>
        <strain evidence="10">DSM 27981</strain>
    </source>
</reference>
<dbReference type="FunFam" id="3.40.50.1390:FF:000001">
    <property type="entry name" value="DNA recombinase"/>
    <property type="match status" value="1"/>
</dbReference>
<dbReference type="OrthoDB" id="8585334at2"/>